<dbReference type="Proteomes" id="UP000048965">
    <property type="component" value="Unassembled WGS sequence"/>
</dbReference>
<dbReference type="GeneID" id="96285920"/>
<protein>
    <submittedName>
        <fullName evidence="2">Uncharacterized protein</fullName>
    </submittedName>
</protein>
<gene>
    <name evidence="2" type="ORF">TPA0598_04_01360</name>
</gene>
<dbReference type="AlphaFoldDB" id="A0A0P4R5Y3"/>
<accession>A0A0P4R5Y3</accession>
<sequence length="55" mass="5814">MSEARTDTTQARPQEASAQAAEAASSGRHRGPAAAEESGSTPHGRHRRDKQTQDA</sequence>
<feature type="compositionally biased region" description="Low complexity" evidence="1">
    <location>
        <begin position="14"/>
        <end position="26"/>
    </location>
</feature>
<name>A0A0P4R5Y3_9ACTN</name>
<dbReference type="RefSeq" id="WP_167539201.1">
    <property type="nucleotide sequence ID" value="NZ_BBNO01000004.1"/>
</dbReference>
<feature type="region of interest" description="Disordered" evidence="1">
    <location>
        <begin position="1"/>
        <end position="55"/>
    </location>
</feature>
<evidence type="ECO:0000313" key="3">
    <source>
        <dbReference type="Proteomes" id="UP000048965"/>
    </source>
</evidence>
<evidence type="ECO:0000256" key="1">
    <source>
        <dbReference type="SAM" id="MobiDB-lite"/>
    </source>
</evidence>
<keyword evidence="3" id="KW-1185">Reference proteome</keyword>
<reference evidence="2 3" key="2">
    <citation type="journal article" date="2015" name="Stand. Genomic Sci.">
        <title>Draft genome sequence of marine-derived Streptomyces sp. TP-A0598, a producer of anti-MRSA antibiotic lydicamycins.</title>
        <authorList>
            <person name="Komaki H."/>
            <person name="Ichikawa N."/>
            <person name="Hosoyama A."/>
            <person name="Fujita N."/>
            <person name="Igarashi Y."/>
        </authorList>
    </citation>
    <scope>NUCLEOTIDE SEQUENCE [LARGE SCALE GENOMIC DNA]</scope>
    <source>
        <strain evidence="2 3">NBRC 110027</strain>
    </source>
</reference>
<reference evidence="3" key="1">
    <citation type="submission" date="2014-09" db="EMBL/GenBank/DDBJ databases">
        <title>Whole genome shotgun sequence of Streptomyces sp. NBRC 110027.</title>
        <authorList>
            <person name="Komaki H."/>
            <person name="Ichikawa N."/>
            <person name="Katano-Makiyama Y."/>
            <person name="Hosoyama A."/>
            <person name="Hashimoto M."/>
            <person name="Uohara A."/>
            <person name="Kitahashi Y."/>
            <person name="Ohji S."/>
            <person name="Kimura A."/>
            <person name="Yamazoe A."/>
            <person name="Igarashi Y."/>
            <person name="Fujita N."/>
        </authorList>
    </citation>
    <scope>NUCLEOTIDE SEQUENCE [LARGE SCALE GENOMIC DNA]</scope>
    <source>
        <strain evidence="3">NBRC 110027</strain>
    </source>
</reference>
<organism evidence="2 3">
    <name type="scientific">Streptomyces lydicamycinicus</name>
    <dbReference type="NCBI Taxonomy" id="1546107"/>
    <lineage>
        <taxon>Bacteria</taxon>
        <taxon>Bacillati</taxon>
        <taxon>Actinomycetota</taxon>
        <taxon>Actinomycetes</taxon>
        <taxon>Kitasatosporales</taxon>
        <taxon>Streptomycetaceae</taxon>
        <taxon>Streptomyces</taxon>
    </lineage>
</organism>
<comment type="caution">
    <text evidence="2">The sequence shown here is derived from an EMBL/GenBank/DDBJ whole genome shotgun (WGS) entry which is preliminary data.</text>
</comment>
<dbReference type="EMBL" id="BBNO01000004">
    <property type="protein sequence ID" value="GAO08500.1"/>
    <property type="molecule type" value="Genomic_DNA"/>
</dbReference>
<proteinExistence type="predicted"/>
<evidence type="ECO:0000313" key="2">
    <source>
        <dbReference type="EMBL" id="GAO08500.1"/>
    </source>
</evidence>